<evidence type="ECO:0000259" key="1">
    <source>
        <dbReference type="Pfam" id="PF14534"/>
    </source>
</evidence>
<reference evidence="3" key="1">
    <citation type="journal article" date="2019" name="Microbiol. Resour. Announc.">
        <title>Draft Genomic Sequences of Streptomyces misionensis and Streptomyces albidoflavus, bacteria applied for phytopathogen biocontrol.</title>
        <authorList>
            <person name="Pylro V."/>
            <person name="Dias A."/>
            <person name="Andreote F."/>
            <person name="Varani A."/>
            <person name="Andreote C."/>
            <person name="Bernardo E."/>
            <person name="Martins T."/>
        </authorList>
    </citation>
    <scope>NUCLEOTIDE SEQUENCE [LARGE SCALE GENOMIC DNA]</scope>
    <source>
        <strain evidence="3">77</strain>
    </source>
</reference>
<organism evidence="2 3">
    <name type="scientific">Streptomyces albidoflavus</name>
    <dbReference type="NCBI Taxonomy" id="1886"/>
    <lineage>
        <taxon>Bacteria</taxon>
        <taxon>Bacillati</taxon>
        <taxon>Actinomycetota</taxon>
        <taxon>Actinomycetes</taxon>
        <taxon>Kitasatosporales</taxon>
        <taxon>Streptomycetaceae</taxon>
        <taxon>Streptomyces</taxon>
        <taxon>Streptomyces albidoflavus group</taxon>
    </lineage>
</organism>
<dbReference type="InterPro" id="IPR027843">
    <property type="entry name" value="DUF4440"/>
</dbReference>
<gene>
    <name evidence="2" type="ORF">FRZ02_22820</name>
</gene>
<dbReference type="Pfam" id="PF14534">
    <property type="entry name" value="DUF4440"/>
    <property type="match status" value="1"/>
</dbReference>
<protein>
    <submittedName>
        <fullName evidence="2">SgcJ/EcaC family oxidoreductase</fullName>
    </submittedName>
</protein>
<evidence type="ECO:0000313" key="2">
    <source>
        <dbReference type="EMBL" id="TWV21402.1"/>
    </source>
</evidence>
<dbReference type="SUPFAM" id="SSF54427">
    <property type="entry name" value="NTF2-like"/>
    <property type="match status" value="1"/>
</dbReference>
<proteinExistence type="predicted"/>
<name>A0ABY3GUJ8_9ACTN</name>
<dbReference type="NCBIfam" id="TIGR02246">
    <property type="entry name" value="SgcJ/EcaC family oxidoreductase"/>
    <property type="match status" value="1"/>
</dbReference>
<dbReference type="EMBL" id="VOGX01000040">
    <property type="protein sequence ID" value="TWV21402.1"/>
    <property type="molecule type" value="Genomic_DNA"/>
</dbReference>
<sequence length="143" mass="15903">MMICMETTVTDQQTLDAEIAAIKQVIARLEHSQQNELPEEFIGLFRADAIWTTGHGKRLTGRDEISSFTHQVLPGAMEGSTATYEVVDVLFIRPDVVAVKAHAQYWTLEGEPIGNAGTPLYVMAREEGQWRLVACQNTEVLAQ</sequence>
<dbReference type="InterPro" id="IPR032710">
    <property type="entry name" value="NTF2-like_dom_sf"/>
</dbReference>
<evidence type="ECO:0000313" key="3">
    <source>
        <dbReference type="Proteomes" id="UP000318052"/>
    </source>
</evidence>
<comment type="caution">
    <text evidence="2">The sequence shown here is derived from an EMBL/GenBank/DDBJ whole genome shotgun (WGS) entry which is preliminary data.</text>
</comment>
<keyword evidence="3" id="KW-1185">Reference proteome</keyword>
<feature type="domain" description="DUF4440" evidence="1">
    <location>
        <begin position="22"/>
        <end position="132"/>
    </location>
</feature>
<dbReference type="Proteomes" id="UP000318052">
    <property type="component" value="Unassembled WGS sequence"/>
</dbReference>
<dbReference type="Gene3D" id="3.10.450.50">
    <property type="match status" value="1"/>
</dbReference>
<accession>A0ABY3GUJ8</accession>
<dbReference type="InterPro" id="IPR011944">
    <property type="entry name" value="Steroid_delta5-4_isomerase"/>
</dbReference>